<dbReference type="AlphaFoldDB" id="A0A510KHB8"/>
<evidence type="ECO:0000313" key="1">
    <source>
        <dbReference type="EMBL" id="BBM51034.1"/>
    </source>
</evidence>
<proteinExistence type="predicted"/>
<evidence type="ECO:0000313" key="2">
    <source>
        <dbReference type="Proteomes" id="UP000321501"/>
    </source>
</evidence>
<sequence>MSAESLDISLNLGTVCPVNLKQDKIGGLIRPKIWICVDDSCEMASADVVGIVKNLSLTPDIVL</sequence>
<accession>A0A510KHB8</accession>
<dbReference type="Proteomes" id="UP000321501">
    <property type="component" value="Plasmid pJMUB3934p2"/>
</dbReference>
<dbReference type="EMBL" id="AP019837">
    <property type="protein sequence ID" value="BBM51034.1"/>
    <property type="molecule type" value="Genomic_DNA"/>
</dbReference>
<name>A0A510KHB8_9FUSO</name>
<geneLocation type="plasmid" evidence="1">
    <name>pJMUB3934p2</name>
</geneLocation>
<gene>
    <name evidence="1" type="ORF">JMUB3934_p2015</name>
</gene>
<organism evidence="1 2">
    <name type="scientific">Leptotrichia wadei</name>
    <dbReference type="NCBI Taxonomy" id="157687"/>
    <lineage>
        <taxon>Bacteria</taxon>
        <taxon>Fusobacteriati</taxon>
        <taxon>Fusobacteriota</taxon>
        <taxon>Fusobacteriia</taxon>
        <taxon>Fusobacteriales</taxon>
        <taxon>Leptotrichiaceae</taxon>
        <taxon>Leptotrichia</taxon>
    </lineage>
</organism>
<keyword evidence="1" id="KW-0614">Plasmid</keyword>
<protein>
    <submittedName>
        <fullName evidence="1">Fimbria A protein</fullName>
    </submittedName>
</protein>
<reference evidence="1 2" key="1">
    <citation type="submission" date="2019-07" db="EMBL/GenBank/DDBJ databases">
        <title>Complete Genome Sequence of Leptotrichia wadei Strain JMUB3934.</title>
        <authorList>
            <person name="Watanabe S."/>
            <person name="Cui L."/>
        </authorList>
    </citation>
    <scope>NUCLEOTIDE SEQUENCE [LARGE SCALE GENOMIC DNA]</scope>
    <source>
        <strain evidence="1 2">JMUB3934</strain>
        <plasmid evidence="2">pjmub3934p2 dna</plasmid>
    </source>
</reference>